<accession>A0A5B8IIK3</accession>
<dbReference type="EMBL" id="MK250092">
    <property type="protein sequence ID" value="QDY52435.1"/>
    <property type="molecule type" value="Genomic_DNA"/>
</dbReference>
<proteinExistence type="predicted"/>
<dbReference type="InterPro" id="IPR036047">
    <property type="entry name" value="F-box-like_dom_sf"/>
</dbReference>
<reference evidence="1" key="1">
    <citation type="submission" date="2018-11" db="EMBL/GenBank/DDBJ databases">
        <title>A distinct lineage of giant viruses engineers rhodopsin photosystems in predatory marine eukaryotes.</title>
        <authorList>
            <person name="Needham D.M."/>
            <person name="Yoshizawa S."/>
            <person name="Hosaka T."/>
            <person name="Poirier C."/>
            <person name="Choi C.-J."/>
            <person name="Hehenberger E."/>
            <person name="Irwin N.A.T."/>
            <person name="Wilken S."/>
            <person name="Yung C.-M."/>
            <person name="Bachy C."/>
            <person name="Kurihara R."/>
            <person name="Nakajima Y."/>
            <person name="Kojima K."/>
            <person name="Kimura-Someya T."/>
            <person name="Leonard G."/>
            <person name="Malmstrom R.R."/>
            <person name="Mende D."/>
            <person name="Olson D.K."/>
            <person name="Sudo Y."/>
            <person name="Sudek S."/>
            <person name="Richards T.A."/>
            <person name="DeLong E.F."/>
            <person name="Keeling P.J."/>
            <person name="Santoro A.E."/>
            <person name="Shirouzu M."/>
            <person name="Iwasaki W."/>
            <person name="Worden A.Z."/>
        </authorList>
    </citation>
    <scope>NUCLEOTIDE SEQUENCE</scope>
</reference>
<dbReference type="SUPFAM" id="SSF81383">
    <property type="entry name" value="F-box domain"/>
    <property type="match status" value="1"/>
</dbReference>
<sequence length="144" mass="17237">MFFFDFPLEIREIIINSIVDKKSILNARLVCKEWYDLIPIVYEYNQDGLILKHIFSNNKFKTINCLVDLTIKEIEFKSYGKYLYLEYEINGDLKKKVESYPPHKTICYDYHLNSITKKTYDTRKKEVESIFIPYFVHPNACIIS</sequence>
<dbReference type="CDD" id="cd09917">
    <property type="entry name" value="F-box_SF"/>
    <property type="match status" value="1"/>
</dbReference>
<protein>
    <submittedName>
        <fullName evidence="1">Uncharacterized protein</fullName>
    </submittedName>
</protein>
<organism evidence="1">
    <name type="scientific">Mimiviridae sp. ChoanoV1</name>
    <dbReference type="NCBI Taxonomy" id="2596887"/>
    <lineage>
        <taxon>Viruses</taxon>
        <taxon>Varidnaviria</taxon>
        <taxon>Bamfordvirae</taxon>
        <taxon>Nucleocytoviricota</taxon>
        <taxon>Megaviricetes</taxon>
        <taxon>Imitervirales</taxon>
        <taxon>Schizomimiviridae</taxon>
    </lineage>
</organism>
<name>A0A5B8IIK3_9VIRU</name>
<evidence type="ECO:0000313" key="1">
    <source>
        <dbReference type="EMBL" id="QDY52435.1"/>
    </source>
</evidence>
<gene>
    <name evidence="1" type="ORF">8_32</name>
</gene>